<dbReference type="GO" id="GO:0006629">
    <property type="term" value="P:lipid metabolic process"/>
    <property type="evidence" value="ECO:0007669"/>
    <property type="project" value="InterPro"/>
</dbReference>
<dbReference type="Proteomes" id="UP000050360">
    <property type="component" value="Unassembled WGS sequence"/>
</dbReference>
<dbReference type="SUPFAM" id="SSF101307">
    <property type="entry name" value="YutG-like"/>
    <property type="match status" value="1"/>
</dbReference>
<evidence type="ECO:0000313" key="4">
    <source>
        <dbReference type="Proteomes" id="UP000050360"/>
    </source>
</evidence>
<name>A0A0P8CHC1_9EURY</name>
<dbReference type="Pfam" id="PF04608">
    <property type="entry name" value="PgpA"/>
    <property type="match status" value="1"/>
</dbReference>
<dbReference type="InterPro" id="IPR007686">
    <property type="entry name" value="YutG/PgpA"/>
</dbReference>
<sequence length="205" mass="22348">MKLSNIKNEKKKKNQPVDVDIDASNTIGIMKVLEDAGLSENVLVNAAMELYVPHPGVETREIAEKVFKRELKHALSDPNLCILIYSGMLLEKAGEKGELPGMSKEIFNKDLTFLIVDEVIGMSIAKYISGDKGIFEYVRFDKLKPGILSTLGPFMDDVVAGLIGGASANMYSRGKGDGTKHEKKKVKKTKARKSTTDIKAGGFAG</sequence>
<comment type="caution">
    <text evidence="3">The sequence shown here is derived from an EMBL/GenBank/DDBJ whole genome shotgun (WGS) entry which is preliminary data.</text>
</comment>
<evidence type="ECO:0000259" key="2">
    <source>
        <dbReference type="Pfam" id="PF04608"/>
    </source>
</evidence>
<dbReference type="GO" id="GO:0008962">
    <property type="term" value="F:phosphatidylglycerophosphatase activity"/>
    <property type="evidence" value="ECO:0007669"/>
    <property type="project" value="InterPro"/>
</dbReference>
<dbReference type="InterPro" id="IPR036681">
    <property type="entry name" value="PgpA-like_sf"/>
</dbReference>
<proteinExistence type="predicted"/>
<feature type="region of interest" description="Disordered" evidence="1">
    <location>
        <begin position="173"/>
        <end position="205"/>
    </location>
</feature>
<feature type="domain" description="YutG/PgpA" evidence="2">
    <location>
        <begin position="75"/>
        <end position="167"/>
    </location>
</feature>
<organism evidence="3 4">
    <name type="scientific">Candidatus Methanoperedens nitratireducens</name>
    <dbReference type="NCBI Taxonomy" id="1392998"/>
    <lineage>
        <taxon>Archaea</taxon>
        <taxon>Methanobacteriati</taxon>
        <taxon>Methanobacteriota</taxon>
        <taxon>Stenosarchaea group</taxon>
        <taxon>Methanomicrobia</taxon>
        <taxon>Methanosarcinales</taxon>
        <taxon>ANME-2 cluster</taxon>
        <taxon>Candidatus Methanoperedentaceae</taxon>
        <taxon>Candidatus Methanoperedens</taxon>
    </lineage>
</organism>
<gene>
    <name evidence="3" type="ORF">MPEBLZ_03335</name>
</gene>
<dbReference type="EMBL" id="LKCM01000265">
    <property type="protein sequence ID" value="KPQ42103.1"/>
    <property type="molecule type" value="Genomic_DNA"/>
</dbReference>
<protein>
    <submittedName>
        <fullName evidence="3">Phosphatidylglycerophosphatase A</fullName>
    </submittedName>
</protein>
<evidence type="ECO:0000313" key="3">
    <source>
        <dbReference type="EMBL" id="KPQ42103.1"/>
    </source>
</evidence>
<dbReference type="Gene3D" id="1.10.3760.10">
    <property type="entry name" value="PgpA-like"/>
    <property type="match status" value="1"/>
</dbReference>
<accession>A0A0P8CHC1</accession>
<dbReference type="AlphaFoldDB" id="A0A0P8CHC1"/>
<feature type="compositionally biased region" description="Basic residues" evidence="1">
    <location>
        <begin position="181"/>
        <end position="193"/>
    </location>
</feature>
<reference evidence="3 4" key="1">
    <citation type="submission" date="2015-09" db="EMBL/GenBank/DDBJ databases">
        <title>A metagenomics-based metabolic model of nitrate-dependent anaerobic oxidation of methane by Methanoperedens-like archaea.</title>
        <authorList>
            <person name="Arshad A."/>
            <person name="Speth D.R."/>
            <person name="De Graaf R.M."/>
            <person name="Op Den Camp H.J."/>
            <person name="Jetten M.S."/>
            <person name="Welte C.U."/>
        </authorList>
    </citation>
    <scope>NUCLEOTIDE SEQUENCE [LARGE SCALE GENOMIC DNA]</scope>
</reference>
<evidence type="ECO:0000256" key="1">
    <source>
        <dbReference type="SAM" id="MobiDB-lite"/>
    </source>
</evidence>